<dbReference type="OrthoDB" id="2588159at2759"/>
<accession>A0A319DKA5</accession>
<dbReference type="VEuPathDB" id="FungiDB:BO71DRAFT_447541"/>
<evidence type="ECO:0000256" key="1">
    <source>
        <dbReference type="SAM" id="SignalP"/>
    </source>
</evidence>
<name>A0A319DKA5_9EURO</name>
<dbReference type="PANTHER" id="PTHR36848">
    <property type="entry name" value="DNA-BINDING PROTEIN (PUTATIVE SECRETED PROTEIN)-RELATED"/>
    <property type="match status" value="1"/>
</dbReference>
<proteinExistence type="predicted"/>
<evidence type="ECO:0000313" key="3">
    <source>
        <dbReference type="Proteomes" id="UP000247810"/>
    </source>
</evidence>
<dbReference type="STRING" id="1448320.A0A319DKA5"/>
<keyword evidence="1" id="KW-0732">Signal</keyword>
<keyword evidence="3" id="KW-1185">Reference proteome</keyword>
<protein>
    <recommendedName>
        <fullName evidence="4">Secreted protein</fullName>
    </recommendedName>
</protein>
<organism evidence="2 3">
    <name type="scientific">Aspergillus ellipticus CBS 707.79</name>
    <dbReference type="NCBI Taxonomy" id="1448320"/>
    <lineage>
        <taxon>Eukaryota</taxon>
        <taxon>Fungi</taxon>
        <taxon>Dikarya</taxon>
        <taxon>Ascomycota</taxon>
        <taxon>Pezizomycotina</taxon>
        <taxon>Eurotiomycetes</taxon>
        <taxon>Eurotiomycetidae</taxon>
        <taxon>Eurotiales</taxon>
        <taxon>Aspergillaceae</taxon>
        <taxon>Aspergillus</taxon>
        <taxon>Aspergillus subgen. Circumdati</taxon>
    </lineage>
</organism>
<gene>
    <name evidence="2" type="ORF">BO71DRAFT_447541</name>
</gene>
<evidence type="ECO:0000313" key="2">
    <source>
        <dbReference type="EMBL" id="PYH97995.1"/>
    </source>
</evidence>
<dbReference type="AlphaFoldDB" id="A0A319DKA5"/>
<feature type="signal peptide" evidence="1">
    <location>
        <begin position="1"/>
        <end position="20"/>
    </location>
</feature>
<evidence type="ECO:0008006" key="4">
    <source>
        <dbReference type="Google" id="ProtNLM"/>
    </source>
</evidence>
<sequence>MHASLLVITLLLSQHGLSVSDNTGDLEADIGTFENPAARARPRFRYWLPDASVDPGIVQQNIKDAGALGAGGVEFLPYYNYGTAMPELDWSTYGFGTPAYINVFKAALEAHKDAGLAMDFPLGPNQGQGVPAQYGDEGLQWDLSPYSVAVPSSGTFSGTLPGWGTGDLVAVVSAQVLSSRNITTSSNSGSLFDSQPNYIQYVLNSSSLEEWTQNASSDGQTHLQFPTDTRHGYRIFTFYQYHTHHQNLPVNSNVSETIFDNGSYIVDHFSARGAQTVTRFWDEYLLSEEVKSLLLEVGNYGWEDSIEIESNISWTPSLPDVFLKKYGYSLEPYLPLIMFGNNNIGIHSGAPGAIQCLLDTSDQGDGYVNDFRGALVEGYRAYLSHYEEWTNNMSLQYSSQVSYNLPMDMLASIPSVGAPECESLGFGNSIDGYRQFSGPAVLSDKKVISNEMGAVESEAYQHPITDLLWQIGRATSGGVNQVVLHGQSFTGDYYETTWPGYTAFWYIFSNLVSGKQPSWDHGFSEALNYITRLQHSQRKGNPKIDVAIYNKNSATDPKFPTIYNKTDLINEGFTYVYLSPDNFALPQAHVKNGSLAPDGPEFRAMIIQSSSNMTLGGVREIKKYARAGLPVILSGGLPYAYFTGAGETALLRTEISSLKDTENIYTVPGAKPPASCLSTGNVSVATTKQPYFLNPWTGEQTPVLQYQQEGGRTIIPLSFAGNQTVIIAFIGLRGRDTPVHVTTPPPSVFGYNYNGSTGDLHVHISTQTNDEPLLLSDGKAIQLSTRNPGPNFQLTNWTLTVEHWERPSNLSDASVIAVKRNTTHQISALISWQEIPTIVNASGIGYYATSLSWPPSSSSNNSTATGGAYILLPKTSNGARLYINGQRVPAFDFQAPKIIITPYLHVGTNDILIEAPSLMWNYLRSMIDDLKTGGVNAGSELESAMGSIPDPVDNGLIGEVWVIPYADVRV</sequence>
<dbReference type="Proteomes" id="UP000247810">
    <property type="component" value="Unassembled WGS sequence"/>
</dbReference>
<dbReference type="Pfam" id="PF17132">
    <property type="entry name" value="Glyco_hydro_106"/>
    <property type="match status" value="1"/>
</dbReference>
<dbReference type="InterPro" id="IPR053161">
    <property type="entry name" value="Ulvan_degrading_GH"/>
</dbReference>
<feature type="chain" id="PRO_5016304372" description="Secreted protein" evidence="1">
    <location>
        <begin position="21"/>
        <end position="970"/>
    </location>
</feature>
<dbReference type="PANTHER" id="PTHR36848:SF2">
    <property type="entry name" value="SECRETED PROTEIN"/>
    <property type="match status" value="1"/>
</dbReference>
<reference evidence="2 3" key="1">
    <citation type="submission" date="2018-02" db="EMBL/GenBank/DDBJ databases">
        <title>The genomes of Aspergillus section Nigri reveals drivers in fungal speciation.</title>
        <authorList>
            <consortium name="DOE Joint Genome Institute"/>
            <person name="Vesth T.C."/>
            <person name="Nybo J."/>
            <person name="Theobald S."/>
            <person name="Brandl J."/>
            <person name="Frisvad J.C."/>
            <person name="Nielsen K.F."/>
            <person name="Lyhne E.K."/>
            <person name="Kogle M.E."/>
            <person name="Kuo A."/>
            <person name="Riley R."/>
            <person name="Clum A."/>
            <person name="Nolan M."/>
            <person name="Lipzen A."/>
            <person name="Salamov A."/>
            <person name="Henrissat B."/>
            <person name="Wiebenga A."/>
            <person name="De vries R.P."/>
            <person name="Grigoriev I.V."/>
            <person name="Mortensen U.H."/>
            <person name="Andersen M.R."/>
            <person name="Baker S.E."/>
        </authorList>
    </citation>
    <scope>NUCLEOTIDE SEQUENCE [LARGE SCALE GENOMIC DNA]</scope>
    <source>
        <strain evidence="2 3">CBS 707.79</strain>
    </source>
</reference>
<dbReference type="EMBL" id="KZ825816">
    <property type="protein sequence ID" value="PYH97995.1"/>
    <property type="molecule type" value="Genomic_DNA"/>
</dbReference>